<accession>A0ABQ4J6K0</accession>
<evidence type="ECO:0000256" key="2">
    <source>
        <dbReference type="ARBA" id="ARBA00022692"/>
    </source>
</evidence>
<evidence type="ECO:0000313" key="7">
    <source>
        <dbReference type="EMBL" id="GIJ25656.1"/>
    </source>
</evidence>
<dbReference type="InterPro" id="IPR009908">
    <property type="entry name" value="Methylamine_util_MauE"/>
</dbReference>
<name>A0ABQ4J6K0_9ACTN</name>
<evidence type="ECO:0000256" key="3">
    <source>
        <dbReference type="ARBA" id="ARBA00022989"/>
    </source>
</evidence>
<feature type="transmembrane region" description="Helical" evidence="5">
    <location>
        <begin position="150"/>
        <end position="171"/>
    </location>
</feature>
<evidence type="ECO:0000256" key="1">
    <source>
        <dbReference type="ARBA" id="ARBA00004141"/>
    </source>
</evidence>
<reference evidence="7 8" key="1">
    <citation type="submission" date="2021-01" db="EMBL/GenBank/DDBJ databases">
        <title>Whole genome shotgun sequence of Verrucosispora qiuiae NBRC 106684.</title>
        <authorList>
            <person name="Komaki H."/>
            <person name="Tamura T."/>
        </authorList>
    </citation>
    <scope>NUCLEOTIDE SEQUENCE [LARGE SCALE GENOMIC DNA]</scope>
    <source>
        <strain evidence="7 8">NBRC 106684</strain>
    </source>
</reference>
<keyword evidence="3 5" id="KW-1133">Transmembrane helix</keyword>
<feature type="transmembrane region" description="Helical" evidence="5">
    <location>
        <begin position="12"/>
        <end position="33"/>
    </location>
</feature>
<keyword evidence="2 5" id="KW-0812">Transmembrane</keyword>
<organism evidence="7 8">
    <name type="scientific">Micromonospora qiuiae</name>
    <dbReference type="NCBI Taxonomy" id="502268"/>
    <lineage>
        <taxon>Bacteria</taxon>
        <taxon>Bacillati</taxon>
        <taxon>Actinomycetota</taxon>
        <taxon>Actinomycetes</taxon>
        <taxon>Micromonosporales</taxon>
        <taxon>Micromonosporaceae</taxon>
        <taxon>Micromonospora</taxon>
    </lineage>
</organism>
<dbReference type="Pfam" id="PF07291">
    <property type="entry name" value="MauE"/>
    <property type="match status" value="1"/>
</dbReference>
<keyword evidence="8" id="KW-1185">Reference proteome</keyword>
<feature type="domain" description="Methylamine utilisation protein MauE" evidence="6">
    <location>
        <begin position="16"/>
        <end position="139"/>
    </location>
</feature>
<protein>
    <recommendedName>
        <fullName evidence="6">Methylamine utilisation protein MauE domain-containing protein</fullName>
    </recommendedName>
</protein>
<proteinExistence type="predicted"/>
<feature type="transmembrane region" description="Helical" evidence="5">
    <location>
        <begin position="61"/>
        <end position="79"/>
    </location>
</feature>
<gene>
    <name evidence="7" type="ORF">Vqi01_08180</name>
</gene>
<evidence type="ECO:0000259" key="6">
    <source>
        <dbReference type="Pfam" id="PF07291"/>
    </source>
</evidence>
<feature type="transmembrane region" description="Helical" evidence="5">
    <location>
        <begin position="124"/>
        <end position="143"/>
    </location>
</feature>
<evidence type="ECO:0000256" key="4">
    <source>
        <dbReference type="ARBA" id="ARBA00023136"/>
    </source>
</evidence>
<sequence>MAERGVLKVMSPYELVLVMVNSLVAATLIQAGLSKAVSPGQLREALTEVGVPQVATTDSVIRGYAVAECLAGVALLFAVTRPAGVVLVASTGLGIAGLGVLGLVRGSAEPCGCFGNPAGRPLGLPNVAIGAGLISAAAANAALPAPADPAALLSASLALLLLCLAVNRSWVWPLIRLDRGPSL</sequence>
<dbReference type="EMBL" id="BOPC01000011">
    <property type="protein sequence ID" value="GIJ25656.1"/>
    <property type="molecule type" value="Genomic_DNA"/>
</dbReference>
<keyword evidence="4 5" id="KW-0472">Membrane</keyword>
<comment type="caution">
    <text evidence="7">The sequence shown here is derived from an EMBL/GenBank/DDBJ whole genome shotgun (WGS) entry which is preliminary data.</text>
</comment>
<feature type="transmembrane region" description="Helical" evidence="5">
    <location>
        <begin position="86"/>
        <end position="104"/>
    </location>
</feature>
<dbReference type="Proteomes" id="UP000653076">
    <property type="component" value="Unassembled WGS sequence"/>
</dbReference>
<evidence type="ECO:0000256" key="5">
    <source>
        <dbReference type="SAM" id="Phobius"/>
    </source>
</evidence>
<comment type="subcellular location">
    <subcellularLocation>
        <location evidence="1">Membrane</location>
        <topology evidence="1">Multi-pass membrane protein</topology>
    </subcellularLocation>
</comment>
<evidence type="ECO:0000313" key="8">
    <source>
        <dbReference type="Proteomes" id="UP000653076"/>
    </source>
</evidence>